<reference evidence="1 2" key="1">
    <citation type="journal article" date="2014" name="PLoS ONE">
        <title>Rumen cellulosomics: divergent fiber-degrading strategies revealed by comparative genome-wide analysis of six ruminococcal strains.</title>
        <authorList>
            <person name="Dassa B."/>
            <person name="Borovok I."/>
            <person name="Ruimy-Israeli V."/>
            <person name="Lamed R."/>
            <person name="Flint H.J."/>
            <person name="Duncan S.H."/>
            <person name="Henrissat B."/>
            <person name="Coutinho P."/>
            <person name="Morrison M."/>
            <person name="Mosoni P."/>
            <person name="Yeoman C.J."/>
            <person name="White B.A."/>
            <person name="Bayer E.A."/>
        </authorList>
    </citation>
    <scope>NUCLEOTIDE SEQUENCE [LARGE SCALE GENOMIC DNA]</scope>
    <source>
        <strain evidence="1 2">007c</strain>
    </source>
</reference>
<proteinExistence type="predicted"/>
<sequence>MELTEGRFAEKPANAELLRAVCDMFAMLHETEFRKFTEFKNLADYD</sequence>
<dbReference type="EMBL" id="ATAX01000028">
    <property type="protein sequence ID" value="EWM52756.1"/>
    <property type="molecule type" value="Genomic_DNA"/>
</dbReference>
<dbReference type="PATRIC" id="fig|1341157.4.peg.2212"/>
<evidence type="ECO:0000313" key="2">
    <source>
        <dbReference type="Proteomes" id="UP000019365"/>
    </source>
</evidence>
<dbReference type="Proteomes" id="UP000019365">
    <property type="component" value="Unassembled WGS sequence"/>
</dbReference>
<protein>
    <submittedName>
        <fullName evidence="1">Uncharacterized protein</fullName>
    </submittedName>
</protein>
<organism evidence="1 2">
    <name type="scientific">Ruminococcus flavefaciens 007c</name>
    <dbReference type="NCBI Taxonomy" id="1341157"/>
    <lineage>
        <taxon>Bacteria</taxon>
        <taxon>Bacillati</taxon>
        <taxon>Bacillota</taxon>
        <taxon>Clostridia</taxon>
        <taxon>Eubacteriales</taxon>
        <taxon>Oscillospiraceae</taxon>
        <taxon>Ruminococcus</taxon>
    </lineage>
</organism>
<dbReference type="RefSeq" id="WP_161634887.1">
    <property type="nucleotide sequence ID" value="NZ_ATAX01000028.1"/>
</dbReference>
<gene>
    <name evidence="1" type="ORF">RF007C_14080</name>
</gene>
<comment type="caution">
    <text evidence="1">The sequence shown here is derived from an EMBL/GenBank/DDBJ whole genome shotgun (WGS) entry which is preliminary data.</text>
</comment>
<evidence type="ECO:0000313" key="1">
    <source>
        <dbReference type="EMBL" id="EWM52756.1"/>
    </source>
</evidence>
<dbReference type="AlphaFoldDB" id="W7UCF2"/>
<name>W7UCF2_RUMFL</name>
<keyword evidence="2" id="KW-1185">Reference proteome</keyword>
<accession>W7UCF2</accession>